<sequence length="327" mass="35961">MPFSDVLGHERIVDILLRSLRTGKTAHAYIFEGPSGCGRRKTALALVQALFCGAGTNDACGVCPSCRKVAAGNHADIHLVNPLPDKRDISISQLRDVQRDLAMRPYEAPRAACIIEPADRMNTSSANSFLKTLEEPPGNAIIILITENADMLLPTIRSRCQLLRFAPLSPEQIRLLLERDGMDSATASLLAPLSDGSMQRALELDNDSLAQRRDLLLRRLEQLSLERVVTIFESSEELSGSRDETLENLDMLLSFSRDMVHLAAGCSDITNRTIRPTLERLSCRLDLPGALRLADSILDTRRSIQRNANAKLALDHLFMNIAAALAA</sequence>
<keyword evidence="6" id="KW-0239">DNA-directed DNA polymerase</keyword>
<dbReference type="eggNOG" id="COG0470">
    <property type="taxonomic scope" value="Bacteria"/>
</dbReference>
<reference evidence="9 10" key="1">
    <citation type="submission" date="2006-10" db="EMBL/GenBank/DDBJ databases">
        <title>Complete sequence of chromosome of Pelobacter propionicus DSM 2379.</title>
        <authorList>
            <consortium name="US DOE Joint Genome Institute"/>
            <person name="Copeland A."/>
            <person name="Lucas S."/>
            <person name="Lapidus A."/>
            <person name="Barry K."/>
            <person name="Detter J.C."/>
            <person name="Glavina del Rio T."/>
            <person name="Hammon N."/>
            <person name="Israni S."/>
            <person name="Dalin E."/>
            <person name="Tice H."/>
            <person name="Pitluck S."/>
            <person name="Saunders E."/>
            <person name="Brettin T."/>
            <person name="Bruce D."/>
            <person name="Han C."/>
            <person name="Tapia R."/>
            <person name="Schmutz J."/>
            <person name="Larimer F."/>
            <person name="Land M."/>
            <person name="Hauser L."/>
            <person name="Kyrpides N."/>
            <person name="Kim E."/>
            <person name="Lovley D."/>
            <person name="Richardson P."/>
        </authorList>
    </citation>
    <scope>NUCLEOTIDE SEQUENCE [LARGE SCALE GENOMIC DNA]</scope>
    <source>
        <strain evidence="10">DSM 2379 / NBRC 103807 / OttBd1</strain>
    </source>
</reference>
<comment type="catalytic activity">
    <reaction evidence="7">
        <text>DNA(n) + a 2'-deoxyribonucleoside 5'-triphosphate = DNA(n+1) + diphosphate</text>
        <dbReference type="Rhea" id="RHEA:22508"/>
        <dbReference type="Rhea" id="RHEA-COMP:17339"/>
        <dbReference type="Rhea" id="RHEA-COMP:17340"/>
        <dbReference type="ChEBI" id="CHEBI:33019"/>
        <dbReference type="ChEBI" id="CHEBI:61560"/>
        <dbReference type="ChEBI" id="CHEBI:173112"/>
        <dbReference type="EC" id="2.7.7.7"/>
    </reaction>
</comment>
<evidence type="ECO:0000259" key="8">
    <source>
        <dbReference type="Pfam" id="PF09115"/>
    </source>
</evidence>
<dbReference type="EMBL" id="CP000482">
    <property type="protein sequence ID" value="ABK99278.1"/>
    <property type="molecule type" value="Genomic_DNA"/>
</dbReference>
<dbReference type="InterPro" id="IPR027417">
    <property type="entry name" value="P-loop_NTPase"/>
</dbReference>
<dbReference type="GO" id="GO:0008408">
    <property type="term" value="F:3'-5' exonuclease activity"/>
    <property type="evidence" value="ECO:0007669"/>
    <property type="project" value="InterPro"/>
</dbReference>
<dbReference type="SUPFAM" id="SSF52540">
    <property type="entry name" value="P-loop containing nucleoside triphosphate hydrolases"/>
    <property type="match status" value="1"/>
</dbReference>
<evidence type="ECO:0000256" key="6">
    <source>
        <dbReference type="ARBA" id="ARBA00022932"/>
    </source>
</evidence>
<proteinExistence type="predicted"/>
<evidence type="ECO:0000256" key="2">
    <source>
        <dbReference type="ARBA" id="ARBA00014363"/>
    </source>
</evidence>
<keyword evidence="5" id="KW-0235">DNA replication</keyword>
<dbReference type="GO" id="GO:0009360">
    <property type="term" value="C:DNA polymerase III complex"/>
    <property type="evidence" value="ECO:0007669"/>
    <property type="project" value="InterPro"/>
</dbReference>
<dbReference type="GO" id="GO:0003887">
    <property type="term" value="F:DNA-directed DNA polymerase activity"/>
    <property type="evidence" value="ECO:0007669"/>
    <property type="project" value="UniProtKB-KW"/>
</dbReference>
<evidence type="ECO:0000256" key="7">
    <source>
        <dbReference type="ARBA" id="ARBA00049244"/>
    </source>
</evidence>
<dbReference type="PANTHER" id="PTHR11669:SF8">
    <property type="entry name" value="DNA POLYMERASE III SUBUNIT DELTA"/>
    <property type="match status" value="1"/>
</dbReference>
<dbReference type="GO" id="GO:0003677">
    <property type="term" value="F:DNA binding"/>
    <property type="evidence" value="ECO:0007669"/>
    <property type="project" value="InterPro"/>
</dbReference>
<keyword evidence="4 9" id="KW-0548">Nucleotidyltransferase</keyword>
<keyword evidence="3 9" id="KW-0808">Transferase</keyword>
<evidence type="ECO:0000256" key="1">
    <source>
        <dbReference type="ARBA" id="ARBA00012417"/>
    </source>
</evidence>
<keyword evidence="10" id="KW-1185">Reference proteome</keyword>
<dbReference type="PANTHER" id="PTHR11669">
    <property type="entry name" value="REPLICATION FACTOR C / DNA POLYMERASE III GAMMA-TAU SUBUNIT"/>
    <property type="match status" value="1"/>
</dbReference>
<protein>
    <recommendedName>
        <fullName evidence="2">DNA polymerase III subunit delta'</fullName>
        <ecNumber evidence="1">2.7.7.7</ecNumber>
    </recommendedName>
</protein>
<dbReference type="Pfam" id="PF13177">
    <property type="entry name" value="DNA_pol3_delta2"/>
    <property type="match status" value="1"/>
</dbReference>
<dbReference type="InterPro" id="IPR050238">
    <property type="entry name" value="DNA_Rep/Repair_Clamp_Loader"/>
</dbReference>
<dbReference type="OrthoDB" id="9810148at2"/>
<dbReference type="KEGG" id="ppd:Ppro_1664"/>
<accession>A1APK8</accession>
<dbReference type="EC" id="2.7.7.7" evidence="1"/>
<dbReference type="Pfam" id="PF09115">
    <property type="entry name" value="DNApol3-delta_C"/>
    <property type="match status" value="1"/>
</dbReference>
<evidence type="ECO:0000313" key="10">
    <source>
        <dbReference type="Proteomes" id="UP000006732"/>
    </source>
</evidence>
<organism evidence="9 10">
    <name type="scientific">Pelobacter propionicus (strain DSM 2379 / NBRC 103807 / OttBd1)</name>
    <dbReference type="NCBI Taxonomy" id="338966"/>
    <lineage>
        <taxon>Bacteria</taxon>
        <taxon>Pseudomonadati</taxon>
        <taxon>Thermodesulfobacteriota</taxon>
        <taxon>Desulfuromonadia</taxon>
        <taxon>Desulfuromonadales</taxon>
        <taxon>Desulfuromonadaceae</taxon>
        <taxon>Pelobacter</taxon>
    </lineage>
</organism>
<dbReference type="InterPro" id="IPR015199">
    <property type="entry name" value="DNA_pol_III_delta_C"/>
</dbReference>
<evidence type="ECO:0000256" key="4">
    <source>
        <dbReference type="ARBA" id="ARBA00022695"/>
    </source>
</evidence>
<dbReference type="NCBIfam" id="TIGR00678">
    <property type="entry name" value="holB"/>
    <property type="match status" value="1"/>
</dbReference>
<name>A1APK8_PELPD</name>
<dbReference type="Gene3D" id="3.40.50.300">
    <property type="entry name" value="P-loop containing nucleotide triphosphate hydrolases"/>
    <property type="match status" value="1"/>
</dbReference>
<dbReference type="GO" id="GO:0006261">
    <property type="term" value="P:DNA-templated DNA replication"/>
    <property type="evidence" value="ECO:0007669"/>
    <property type="project" value="TreeGrafter"/>
</dbReference>
<dbReference type="STRING" id="338966.Ppro_1664"/>
<dbReference type="HOGENOM" id="CLU_006229_4_5_7"/>
<evidence type="ECO:0000256" key="5">
    <source>
        <dbReference type="ARBA" id="ARBA00022705"/>
    </source>
</evidence>
<feature type="domain" description="DNA polymerase III delta subunit C-terminal" evidence="8">
    <location>
        <begin position="211"/>
        <end position="319"/>
    </location>
</feature>
<gene>
    <name evidence="9" type="ordered locus">Ppro_1664</name>
</gene>
<dbReference type="Proteomes" id="UP000006732">
    <property type="component" value="Chromosome"/>
</dbReference>
<dbReference type="FunFam" id="3.40.50.300:FF:001255">
    <property type="entry name" value="DNA polymerase III subunit delta"/>
    <property type="match status" value="1"/>
</dbReference>
<evidence type="ECO:0000313" key="9">
    <source>
        <dbReference type="EMBL" id="ABK99278.1"/>
    </source>
</evidence>
<dbReference type="AlphaFoldDB" id="A1APK8"/>
<evidence type="ECO:0000256" key="3">
    <source>
        <dbReference type="ARBA" id="ARBA00022679"/>
    </source>
</evidence>
<dbReference type="InterPro" id="IPR004622">
    <property type="entry name" value="DNA_pol_HolB"/>
</dbReference>
<dbReference type="RefSeq" id="WP_011735555.1">
    <property type="nucleotide sequence ID" value="NC_008609.1"/>
</dbReference>